<gene>
    <name evidence="1" type="ORF">PsYK624_071640</name>
</gene>
<dbReference type="EMBL" id="BPQB01000019">
    <property type="protein sequence ID" value="GJE91016.1"/>
    <property type="molecule type" value="Genomic_DNA"/>
</dbReference>
<dbReference type="AlphaFoldDB" id="A0A9P3LD00"/>
<organism evidence="1 2">
    <name type="scientific">Phanerochaete sordida</name>
    <dbReference type="NCBI Taxonomy" id="48140"/>
    <lineage>
        <taxon>Eukaryota</taxon>
        <taxon>Fungi</taxon>
        <taxon>Dikarya</taxon>
        <taxon>Basidiomycota</taxon>
        <taxon>Agaricomycotina</taxon>
        <taxon>Agaricomycetes</taxon>
        <taxon>Polyporales</taxon>
        <taxon>Phanerochaetaceae</taxon>
        <taxon>Phanerochaete</taxon>
    </lineage>
</organism>
<name>A0A9P3LD00_9APHY</name>
<evidence type="ECO:0000313" key="1">
    <source>
        <dbReference type="EMBL" id="GJE91016.1"/>
    </source>
</evidence>
<evidence type="ECO:0000313" key="2">
    <source>
        <dbReference type="Proteomes" id="UP000703269"/>
    </source>
</evidence>
<dbReference type="Proteomes" id="UP000703269">
    <property type="component" value="Unassembled WGS sequence"/>
</dbReference>
<comment type="caution">
    <text evidence="1">The sequence shown here is derived from an EMBL/GenBank/DDBJ whole genome shotgun (WGS) entry which is preliminary data.</text>
</comment>
<reference evidence="1 2" key="1">
    <citation type="submission" date="2021-08" db="EMBL/GenBank/DDBJ databases">
        <title>Draft Genome Sequence of Phanerochaete sordida strain YK-624.</title>
        <authorList>
            <person name="Mori T."/>
            <person name="Dohra H."/>
            <person name="Suzuki T."/>
            <person name="Kawagishi H."/>
            <person name="Hirai H."/>
        </authorList>
    </citation>
    <scope>NUCLEOTIDE SEQUENCE [LARGE SCALE GENOMIC DNA]</scope>
    <source>
        <strain evidence="1 2">YK-624</strain>
    </source>
</reference>
<proteinExistence type="predicted"/>
<keyword evidence="2" id="KW-1185">Reference proteome</keyword>
<protein>
    <submittedName>
        <fullName evidence="1">Uncharacterized protein</fullName>
    </submittedName>
</protein>
<accession>A0A9P3LD00</accession>
<sequence length="126" mass="12777">MLATAPPIVVISSTSTSPSPSAAPASSATTAVTAKLIVPATVIPPTMFVTRRALEVLPSSSVPLAIPVSITFANVSIPEFSVTISVTPRVVAVSVAVFAVAFTMRAVRVFSVFVPGRATPLAVAVC</sequence>